<dbReference type="RefSeq" id="WP_119425302.1">
    <property type="nucleotide sequence ID" value="NZ_QQXK01000024.1"/>
</dbReference>
<gene>
    <name evidence="1" type="ORF">DWB68_11675</name>
</gene>
<accession>A0A399JC44</accession>
<sequence>MDLKNRKAWLVQPPTGTYAAAGMVSGSRVTWTWSRPFNHGDPGYKVVPVFDAATGKYTIYTSNSRAWLSDINGKALFYETITTANTTSYASGLIR</sequence>
<evidence type="ECO:0000313" key="2">
    <source>
        <dbReference type="Proteomes" id="UP000265419"/>
    </source>
</evidence>
<reference evidence="1 2" key="1">
    <citation type="submission" date="2018-07" db="EMBL/GenBank/DDBJ databases">
        <title>Arthrobacter sp. nov., isolated from raw cow's milk with high bacterial count.</title>
        <authorList>
            <person name="Hahne J."/>
            <person name="Isele D."/>
            <person name="Lipski A."/>
        </authorList>
    </citation>
    <scope>NUCLEOTIDE SEQUENCE [LARGE SCALE GENOMIC DNA]</scope>
    <source>
        <strain evidence="1 2">JZ R-35</strain>
    </source>
</reference>
<keyword evidence="2" id="KW-1185">Reference proteome</keyword>
<protein>
    <submittedName>
        <fullName evidence="1">Uncharacterized protein</fullName>
    </submittedName>
</protein>
<proteinExistence type="predicted"/>
<organism evidence="1 2">
    <name type="scientific">Galactobacter valiniphilus</name>
    <dbReference type="NCBI Taxonomy" id="2676122"/>
    <lineage>
        <taxon>Bacteria</taxon>
        <taxon>Bacillati</taxon>
        <taxon>Actinomycetota</taxon>
        <taxon>Actinomycetes</taxon>
        <taxon>Micrococcales</taxon>
        <taxon>Micrococcaceae</taxon>
        <taxon>Galactobacter</taxon>
    </lineage>
</organism>
<evidence type="ECO:0000313" key="1">
    <source>
        <dbReference type="EMBL" id="RII41602.1"/>
    </source>
</evidence>
<dbReference type="AlphaFoldDB" id="A0A399JC44"/>
<comment type="caution">
    <text evidence="1">The sequence shown here is derived from an EMBL/GenBank/DDBJ whole genome shotgun (WGS) entry which is preliminary data.</text>
</comment>
<dbReference type="EMBL" id="QQXK01000024">
    <property type="protein sequence ID" value="RII41602.1"/>
    <property type="molecule type" value="Genomic_DNA"/>
</dbReference>
<dbReference type="Proteomes" id="UP000265419">
    <property type="component" value="Unassembled WGS sequence"/>
</dbReference>
<name>A0A399JC44_9MICC</name>